<feature type="region of interest" description="Disordered" evidence="2">
    <location>
        <begin position="456"/>
        <end position="509"/>
    </location>
</feature>
<organism evidence="5">
    <name type="scientific">Lotharella globosa</name>
    <dbReference type="NCBI Taxonomy" id="91324"/>
    <lineage>
        <taxon>Eukaryota</taxon>
        <taxon>Sar</taxon>
        <taxon>Rhizaria</taxon>
        <taxon>Cercozoa</taxon>
        <taxon>Chlorarachniophyceae</taxon>
        <taxon>Lotharella</taxon>
    </lineage>
</organism>
<dbReference type="AlphaFoldDB" id="A0A7S3YQV1"/>
<feature type="modified residue" description="4-aspartylphosphate" evidence="1">
    <location>
        <position position="574"/>
    </location>
</feature>
<keyword evidence="1" id="KW-0597">Phosphoprotein</keyword>
<gene>
    <name evidence="5" type="ORF">LGLO00237_LOCUS10705</name>
</gene>
<dbReference type="PROSITE" id="PS50110">
    <property type="entry name" value="RESPONSE_REGULATORY"/>
    <property type="match status" value="1"/>
</dbReference>
<dbReference type="InterPro" id="IPR011006">
    <property type="entry name" value="CheY-like_superfamily"/>
</dbReference>
<dbReference type="GO" id="GO:0000160">
    <property type="term" value="P:phosphorelay signal transduction system"/>
    <property type="evidence" value="ECO:0007669"/>
    <property type="project" value="InterPro"/>
</dbReference>
<feature type="domain" description="Response regulatory" evidence="4">
    <location>
        <begin position="520"/>
        <end position="643"/>
    </location>
</feature>
<evidence type="ECO:0000313" key="5">
    <source>
        <dbReference type="EMBL" id="CAE0659131.1"/>
    </source>
</evidence>
<keyword evidence="3" id="KW-0472">Membrane</keyword>
<keyword evidence="3" id="KW-1133">Transmembrane helix</keyword>
<evidence type="ECO:0000259" key="4">
    <source>
        <dbReference type="PROSITE" id="PS50110"/>
    </source>
</evidence>
<feature type="compositionally biased region" description="Basic and acidic residues" evidence="2">
    <location>
        <begin position="459"/>
        <end position="473"/>
    </location>
</feature>
<evidence type="ECO:0000256" key="3">
    <source>
        <dbReference type="SAM" id="Phobius"/>
    </source>
</evidence>
<protein>
    <recommendedName>
        <fullName evidence="4">Response regulatory domain-containing protein</fullName>
    </recommendedName>
</protein>
<evidence type="ECO:0000256" key="1">
    <source>
        <dbReference type="PROSITE-ProRule" id="PRU00169"/>
    </source>
</evidence>
<sequence length="661" mass="74201">MRDGAYPCEIFVLEILAAVGALVHLVFFYDTTPLYILEKILVLRVLGAILELICNHPKFTVRHLVIGHAVLDLVESCVIKQALDCAHDPSLSVLYATDFYDRMVLWQDFAYKIVSIRFIVSFDLQCLDTATLKTVAATIMCRESLGRNLFMSKPRWMNMPMVPGVTPAWIGMRWWPLLIDTGMSTMVLFVILSARRARAEKDTAVKRTFDMLYHSMKNTFAAISAKAWVAALDTENDPKFSYEFIRVAQMANLGVVLCNSKNTAVRILAEMYKPKRDPLQCHAILASLECITRRARALEDRQKESLVAFGDEFALLVILENAINNARTHGHSSKPIFLDLYKEGAFVVFQIANFLLPGTFIEDHIFCIAPDEADLDFERAEVHPIRYAPGYNGAEDCSAEEIDFKEIDFNISEGKGFGIVRKVARKCGYGLDLRQVGRCVYFRVFVPAAMPDTLSRISRRAERRSSKQEETKPVPKGKRKTHLDTKNTKLLAARSRSSSSRSRSPFSLNEETRKKASRIKVCLIDDVRLIIRQYERMKDRYFASGSIVLGSTLESLSGIADVLITEKFDACLTDQRLEYSETTILGTDIIREARAKGFKGPMLVRSANLTEEDAAFYYEAGASGAMSKGASPGQICSTIVETLDRVVQGNTLESPIDVVTC</sequence>
<name>A0A7S3YQV1_9EUKA</name>
<dbReference type="SUPFAM" id="SSF52172">
    <property type="entry name" value="CheY-like"/>
    <property type="match status" value="1"/>
</dbReference>
<feature type="transmembrane region" description="Helical" evidence="3">
    <location>
        <begin position="12"/>
        <end position="29"/>
    </location>
</feature>
<keyword evidence="3" id="KW-0812">Transmembrane</keyword>
<reference evidence="5" key="1">
    <citation type="submission" date="2021-01" db="EMBL/GenBank/DDBJ databases">
        <authorList>
            <person name="Corre E."/>
            <person name="Pelletier E."/>
            <person name="Niang G."/>
            <person name="Scheremetjew M."/>
            <person name="Finn R."/>
            <person name="Kale V."/>
            <person name="Holt S."/>
            <person name="Cochrane G."/>
            <person name="Meng A."/>
            <person name="Brown T."/>
            <person name="Cohen L."/>
        </authorList>
    </citation>
    <scope>NUCLEOTIDE SEQUENCE</scope>
    <source>
        <strain evidence="5">CCCM811</strain>
    </source>
</reference>
<dbReference type="EMBL" id="HBIV01014632">
    <property type="protein sequence ID" value="CAE0659131.1"/>
    <property type="molecule type" value="Transcribed_RNA"/>
</dbReference>
<dbReference type="Gene3D" id="3.40.50.2300">
    <property type="match status" value="1"/>
</dbReference>
<feature type="compositionally biased region" description="Low complexity" evidence="2">
    <location>
        <begin position="494"/>
        <end position="504"/>
    </location>
</feature>
<dbReference type="InterPro" id="IPR001789">
    <property type="entry name" value="Sig_transdc_resp-reg_receiver"/>
</dbReference>
<proteinExistence type="predicted"/>
<accession>A0A7S3YQV1</accession>
<evidence type="ECO:0000256" key="2">
    <source>
        <dbReference type="SAM" id="MobiDB-lite"/>
    </source>
</evidence>